<dbReference type="GO" id="GO:0016301">
    <property type="term" value="F:kinase activity"/>
    <property type="evidence" value="ECO:0007669"/>
    <property type="project" value="UniProtKB-KW"/>
</dbReference>
<dbReference type="InterPro" id="IPR011009">
    <property type="entry name" value="Kinase-like_dom_sf"/>
</dbReference>
<dbReference type="Proteomes" id="UP001203338">
    <property type="component" value="Unassembled WGS sequence"/>
</dbReference>
<dbReference type="SUPFAM" id="SSF56112">
    <property type="entry name" value="Protein kinase-like (PK-like)"/>
    <property type="match status" value="1"/>
</dbReference>
<dbReference type="RefSeq" id="WP_249701250.1">
    <property type="nucleotide sequence ID" value="NZ_JAMFLX010000028.1"/>
</dbReference>
<keyword evidence="2" id="KW-1185">Reference proteome</keyword>
<keyword evidence="1" id="KW-0418">Kinase</keyword>
<reference evidence="1 2" key="1">
    <citation type="submission" date="2022-05" db="EMBL/GenBank/DDBJ databases">
        <authorList>
            <person name="Park J.-S."/>
        </authorList>
    </citation>
    <scope>NUCLEOTIDE SEQUENCE [LARGE SCALE GENOMIC DNA]</scope>
    <source>
        <strain evidence="1 2">2012CJ34-2</strain>
    </source>
</reference>
<proteinExistence type="predicted"/>
<comment type="caution">
    <text evidence="1">The sequence shown here is derived from an EMBL/GenBank/DDBJ whole genome shotgun (WGS) entry which is preliminary data.</text>
</comment>
<protein>
    <submittedName>
        <fullName evidence="1">Heptose kinase</fullName>
    </submittedName>
</protein>
<sequence>MNVDIVTTSLLRRNRWRVLPQFRNSEVGDTFSSIEKVFELSDTEDRVTSDSESTVFRQNIDGSIFYVKRFHSTRGIRSWLGKSRLRGEWHNLKLFSQLGISTAQLVAFGEERCLLRAGKGALITASLPDSVDLAELASREDARLKDPKWVATVSNQIACFTKKLHNYNFAHNDLKWRNILVTNDSLSPQVFFIDCPTGQRWFGPFLSYRIIKDLACLDKLGKKYLSNTQRLKFYKQYKGIDRLSSKDKKAVKKITNFFNGRE</sequence>
<gene>
    <name evidence="1" type="ORF">M3P05_17005</name>
</gene>
<keyword evidence="1" id="KW-0808">Transferase</keyword>
<dbReference type="Gene3D" id="1.10.510.10">
    <property type="entry name" value="Transferase(Phosphotransferase) domain 1"/>
    <property type="match status" value="1"/>
</dbReference>
<dbReference type="EMBL" id="JAMFLX010000028">
    <property type="protein sequence ID" value="MCL6271618.1"/>
    <property type="molecule type" value="Genomic_DNA"/>
</dbReference>
<organism evidence="1 2">
    <name type="scientific">Parendozoicomonas callyspongiae</name>
    <dbReference type="NCBI Taxonomy" id="2942213"/>
    <lineage>
        <taxon>Bacteria</taxon>
        <taxon>Pseudomonadati</taxon>
        <taxon>Pseudomonadota</taxon>
        <taxon>Gammaproteobacteria</taxon>
        <taxon>Oceanospirillales</taxon>
        <taxon>Endozoicomonadaceae</taxon>
        <taxon>Parendozoicomonas</taxon>
    </lineage>
</organism>
<dbReference type="InterPro" id="IPR008271">
    <property type="entry name" value="Ser/Thr_kinase_AS"/>
</dbReference>
<dbReference type="Pfam" id="PF06293">
    <property type="entry name" value="Kdo"/>
    <property type="match status" value="1"/>
</dbReference>
<name>A0ABT0PMC5_9GAMM</name>
<accession>A0ABT0PMC5</accession>
<evidence type="ECO:0000313" key="2">
    <source>
        <dbReference type="Proteomes" id="UP001203338"/>
    </source>
</evidence>
<evidence type="ECO:0000313" key="1">
    <source>
        <dbReference type="EMBL" id="MCL6271618.1"/>
    </source>
</evidence>
<dbReference type="PROSITE" id="PS00108">
    <property type="entry name" value="PROTEIN_KINASE_ST"/>
    <property type="match status" value="1"/>
</dbReference>